<proteinExistence type="predicted"/>
<dbReference type="Gene3D" id="1.10.10.10">
    <property type="entry name" value="Winged helix-like DNA-binding domain superfamily/Winged helix DNA-binding domain"/>
    <property type="match status" value="1"/>
</dbReference>
<dbReference type="InterPro" id="IPR027417">
    <property type="entry name" value="P-loop_NTPase"/>
</dbReference>
<dbReference type="SUPFAM" id="SSF46894">
    <property type="entry name" value="C-terminal effector domain of the bipartite response regulators"/>
    <property type="match status" value="1"/>
</dbReference>
<accession>A0A1C6RXH3</accession>
<feature type="domain" description="HTH luxR-type" evidence="1">
    <location>
        <begin position="771"/>
        <end position="836"/>
    </location>
</feature>
<dbReference type="Pfam" id="PF00196">
    <property type="entry name" value="GerE"/>
    <property type="match status" value="1"/>
</dbReference>
<dbReference type="STRING" id="145857.GA0070616_2413"/>
<evidence type="ECO:0000313" key="2">
    <source>
        <dbReference type="EMBL" id="SCL21887.1"/>
    </source>
</evidence>
<dbReference type="Proteomes" id="UP000199699">
    <property type="component" value="Unassembled WGS sequence"/>
</dbReference>
<sequence length="838" mass="88449">MVDLQAQIDAVAVMRSELSSGRSVLLTGEAGSGRTAVLEQLRGEMTDSGRSVVLVRGADAVAELPLVAFAEVIADHGIVGAAPLTIYTNLPVRVRSRGTIVLVDDADALDRASAVLLGQLARAGTLVAVAVTSPDDLPKSVLDEVTHGRWGRVDLAPLGSDDVLRVAAELVGDELAARSAAMLVSLAEGHLSTVVEQVAAAGVLGHGPAGIELGDPVATPALRRRAEEATRGVGPEAYAALERLALAPALPVGLFPGPVVADLVAVGLVAVEGTSIRQTRPLVGLALRSRWSTSERAERQGQLADALGGWPAWSGTSLLMAVRAGRRISDDLLLDAADVALAAARNQEVQEFLDALRTSSPRERLLRGAVAAAEGETATAEQFLREIDLAAVSDSLRVRIGQEWGLALAVRGGDPQRAVRQVTAVLSTISNSVVGRVLETDLVKWRLMAGERAADVEVSPTSDDPRVRLNEAVIGAMLASLGRTAPEVLAYVDAGRALLSEIDEVPGSIPDLLTLSEYLGVAFDGRVAEAERLASRHRDRAAREADPSLGMWEFAAAELALHRGDLTQAEALARRATRHLAWRDFTGLQSAAVALMAAVNARRGRLGAAEDLIGDITDAHTADVKVALHVARTRAERALRSRRRTEAADLLSDAGRTALAHAHLHLALMALDEAFMLDPADDRARAVIDQRGLSPLAAVLARRVEAVLGGTATELALSVDELDEMGLVGRAAHAAHLVARTHSRAGGLATAQKWRSRAILLTTRCGTAWPPARDGGALSPRELDIARRAARRERSREIGAELGLSARTVENHLARIYRKLGIAGRDGLADEMLGENFA</sequence>
<dbReference type="SUPFAM" id="SSF52540">
    <property type="entry name" value="P-loop containing nucleoside triphosphate hydrolases"/>
    <property type="match status" value="1"/>
</dbReference>
<dbReference type="AlphaFoldDB" id="A0A1C6RXH3"/>
<keyword evidence="3" id="KW-1185">Reference proteome</keyword>
<dbReference type="PRINTS" id="PR00038">
    <property type="entry name" value="HTHLUXR"/>
</dbReference>
<dbReference type="InterPro" id="IPR000792">
    <property type="entry name" value="Tscrpt_reg_LuxR_C"/>
</dbReference>
<gene>
    <name evidence="2" type="ORF">GA0070616_2413</name>
</gene>
<dbReference type="GO" id="GO:0006355">
    <property type="term" value="P:regulation of DNA-templated transcription"/>
    <property type="evidence" value="ECO:0007669"/>
    <property type="project" value="InterPro"/>
</dbReference>
<dbReference type="InterPro" id="IPR036388">
    <property type="entry name" value="WH-like_DNA-bd_sf"/>
</dbReference>
<organism evidence="2 3">
    <name type="scientific">Micromonospora nigra</name>
    <dbReference type="NCBI Taxonomy" id="145857"/>
    <lineage>
        <taxon>Bacteria</taxon>
        <taxon>Bacillati</taxon>
        <taxon>Actinomycetota</taxon>
        <taxon>Actinomycetes</taxon>
        <taxon>Micromonosporales</taxon>
        <taxon>Micromonosporaceae</taxon>
        <taxon>Micromonospora</taxon>
    </lineage>
</organism>
<dbReference type="Gene3D" id="3.40.50.300">
    <property type="entry name" value="P-loop containing nucleotide triphosphate hydrolases"/>
    <property type="match status" value="1"/>
</dbReference>
<dbReference type="GO" id="GO:0003677">
    <property type="term" value="F:DNA binding"/>
    <property type="evidence" value="ECO:0007669"/>
    <property type="project" value="InterPro"/>
</dbReference>
<dbReference type="PROSITE" id="PS50043">
    <property type="entry name" value="HTH_LUXR_2"/>
    <property type="match status" value="1"/>
</dbReference>
<evidence type="ECO:0000259" key="1">
    <source>
        <dbReference type="PROSITE" id="PS50043"/>
    </source>
</evidence>
<dbReference type="EMBL" id="FMHT01000003">
    <property type="protein sequence ID" value="SCL21887.1"/>
    <property type="molecule type" value="Genomic_DNA"/>
</dbReference>
<evidence type="ECO:0000313" key="3">
    <source>
        <dbReference type="Proteomes" id="UP000199699"/>
    </source>
</evidence>
<dbReference type="InterPro" id="IPR016032">
    <property type="entry name" value="Sig_transdc_resp-reg_C-effctor"/>
</dbReference>
<dbReference type="SMART" id="SM00421">
    <property type="entry name" value="HTH_LUXR"/>
    <property type="match status" value="1"/>
</dbReference>
<name>A0A1C6RXH3_9ACTN</name>
<reference evidence="2 3" key="1">
    <citation type="submission" date="2016-06" db="EMBL/GenBank/DDBJ databases">
        <authorList>
            <person name="Kjaerup R.B."/>
            <person name="Dalgaard T.S."/>
            <person name="Juul-Madsen H.R."/>
        </authorList>
    </citation>
    <scope>NUCLEOTIDE SEQUENCE [LARGE SCALE GENOMIC DNA]</scope>
    <source>
        <strain evidence="2 3">DSM 43818</strain>
    </source>
</reference>
<protein>
    <submittedName>
        <fullName evidence="2">AAA ATPase domain-containing protein</fullName>
    </submittedName>
</protein>